<sequence>MTAIRIAHVALWTADLERLAAFYERVFAAHAGARYESRRRPGFVSRFMTLSDGPAIEIMQAPWLDPAEDPAGERPGYAHIAISLGSAAAVDQLAEEADQGGFLKSPPRRTGDGFYEAMLTDPDGNLIEITA</sequence>
<name>A0A7W6KQI2_9HYPH</name>
<dbReference type="InterPro" id="IPR029068">
    <property type="entry name" value="Glyas_Bleomycin-R_OHBP_Dase"/>
</dbReference>
<organism evidence="2 3">
    <name type="scientific">Martelella radicis</name>
    <dbReference type="NCBI Taxonomy" id="1397476"/>
    <lineage>
        <taxon>Bacteria</taxon>
        <taxon>Pseudomonadati</taxon>
        <taxon>Pseudomonadota</taxon>
        <taxon>Alphaproteobacteria</taxon>
        <taxon>Hyphomicrobiales</taxon>
        <taxon>Aurantimonadaceae</taxon>
        <taxon>Martelella</taxon>
    </lineage>
</organism>
<keyword evidence="3" id="KW-1185">Reference proteome</keyword>
<dbReference type="SUPFAM" id="SSF54593">
    <property type="entry name" value="Glyoxalase/Bleomycin resistance protein/Dihydroxybiphenyl dioxygenase"/>
    <property type="match status" value="1"/>
</dbReference>
<dbReference type="PROSITE" id="PS51819">
    <property type="entry name" value="VOC"/>
    <property type="match status" value="1"/>
</dbReference>
<dbReference type="EC" id="4.4.1.5" evidence="2"/>
<dbReference type="RefSeq" id="WP_210288133.1">
    <property type="nucleotide sequence ID" value="NZ_JACIDZ010000019.1"/>
</dbReference>
<dbReference type="InterPro" id="IPR037523">
    <property type="entry name" value="VOC_core"/>
</dbReference>
<evidence type="ECO:0000313" key="2">
    <source>
        <dbReference type="EMBL" id="MBB4124235.1"/>
    </source>
</evidence>
<dbReference type="PANTHER" id="PTHR36113">
    <property type="entry name" value="LYASE, PUTATIVE-RELATED-RELATED"/>
    <property type="match status" value="1"/>
</dbReference>
<dbReference type="InterPro" id="IPR004360">
    <property type="entry name" value="Glyas_Fos-R_dOase_dom"/>
</dbReference>
<dbReference type="Gene3D" id="3.10.180.10">
    <property type="entry name" value="2,3-Dihydroxybiphenyl 1,2-Dioxygenase, domain 1"/>
    <property type="match status" value="1"/>
</dbReference>
<accession>A0A7W6KQI2</accession>
<feature type="domain" description="VOC" evidence="1">
    <location>
        <begin position="5"/>
        <end position="131"/>
    </location>
</feature>
<dbReference type="InterPro" id="IPR051332">
    <property type="entry name" value="Fosfomycin_Res_Enzymes"/>
</dbReference>
<dbReference type="Pfam" id="PF00903">
    <property type="entry name" value="Glyoxalase"/>
    <property type="match status" value="1"/>
</dbReference>
<evidence type="ECO:0000259" key="1">
    <source>
        <dbReference type="PROSITE" id="PS51819"/>
    </source>
</evidence>
<keyword evidence="2" id="KW-0456">Lyase</keyword>
<dbReference type="PANTHER" id="PTHR36113:SF1">
    <property type="entry name" value="GLYOXALASE_BLEOMYCIN RESISTANCE PROTEIN_DIOXYGENASE"/>
    <property type="match status" value="1"/>
</dbReference>
<reference evidence="2 3" key="1">
    <citation type="submission" date="2020-08" db="EMBL/GenBank/DDBJ databases">
        <title>Genomic Encyclopedia of Type Strains, Phase IV (KMG-IV): sequencing the most valuable type-strain genomes for metagenomic binning, comparative biology and taxonomic classification.</title>
        <authorList>
            <person name="Goeker M."/>
        </authorList>
    </citation>
    <scope>NUCLEOTIDE SEQUENCE [LARGE SCALE GENOMIC DNA]</scope>
    <source>
        <strain evidence="2 3">DSM 28101</strain>
    </source>
</reference>
<evidence type="ECO:0000313" key="3">
    <source>
        <dbReference type="Proteomes" id="UP000530571"/>
    </source>
</evidence>
<protein>
    <submittedName>
        <fullName evidence="2">Lactoylglutathione lyase</fullName>
        <ecNumber evidence="2">4.4.1.5</ecNumber>
    </submittedName>
</protein>
<dbReference type="Proteomes" id="UP000530571">
    <property type="component" value="Unassembled WGS sequence"/>
</dbReference>
<dbReference type="GO" id="GO:0004462">
    <property type="term" value="F:lactoylglutathione lyase activity"/>
    <property type="evidence" value="ECO:0007669"/>
    <property type="project" value="UniProtKB-EC"/>
</dbReference>
<dbReference type="EMBL" id="JACIDZ010000019">
    <property type="protein sequence ID" value="MBB4124235.1"/>
    <property type="molecule type" value="Genomic_DNA"/>
</dbReference>
<proteinExistence type="predicted"/>
<gene>
    <name evidence="2" type="ORF">GGR30_004191</name>
</gene>
<comment type="caution">
    <text evidence="2">The sequence shown here is derived from an EMBL/GenBank/DDBJ whole genome shotgun (WGS) entry which is preliminary data.</text>
</comment>
<dbReference type="AlphaFoldDB" id="A0A7W6KQI2"/>